<proteinExistence type="predicted"/>
<dbReference type="EMBL" id="JAHRIQ010075509">
    <property type="protein sequence ID" value="MEQ2246026.1"/>
    <property type="molecule type" value="Genomic_DNA"/>
</dbReference>
<gene>
    <name evidence="2" type="ORF">ILYODFUR_034043</name>
</gene>
<name>A0ABV0UMQ0_9TELE</name>
<feature type="compositionally biased region" description="Basic residues" evidence="1">
    <location>
        <begin position="163"/>
        <end position="173"/>
    </location>
</feature>
<feature type="compositionally biased region" description="Acidic residues" evidence="1">
    <location>
        <begin position="1"/>
        <end position="12"/>
    </location>
</feature>
<feature type="region of interest" description="Disordered" evidence="1">
    <location>
        <begin position="203"/>
        <end position="244"/>
    </location>
</feature>
<evidence type="ECO:0000313" key="3">
    <source>
        <dbReference type="Proteomes" id="UP001482620"/>
    </source>
</evidence>
<feature type="compositionally biased region" description="Basic residues" evidence="1">
    <location>
        <begin position="116"/>
        <end position="134"/>
    </location>
</feature>
<feature type="compositionally biased region" description="Basic and acidic residues" evidence="1">
    <location>
        <begin position="75"/>
        <end position="95"/>
    </location>
</feature>
<feature type="compositionally biased region" description="Polar residues" evidence="1">
    <location>
        <begin position="234"/>
        <end position="244"/>
    </location>
</feature>
<feature type="non-terminal residue" evidence="2">
    <location>
        <position position="1"/>
    </location>
</feature>
<comment type="caution">
    <text evidence="2">The sequence shown here is derived from an EMBL/GenBank/DDBJ whole genome shotgun (WGS) entry which is preliminary data.</text>
</comment>
<evidence type="ECO:0008006" key="4">
    <source>
        <dbReference type="Google" id="ProtNLM"/>
    </source>
</evidence>
<dbReference type="Proteomes" id="UP001482620">
    <property type="component" value="Unassembled WGS sequence"/>
</dbReference>
<feature type="region of interest" description="Disordered" evidence="1">
    <location>
        <begin position="1"/>
        <end position="184"/>
    </location>
</feature>
<evidence type="ECO:0000313" key="2">
    <source>
        <dbReference type="EMBL" id="MEQ2246026.1"/>
    </source>
</evidence>
<reference evidence="2 3" key="1">
    <citation type="submission" date="2021-06" db="EMBL/GenBank/DDBJ databases">
        <authorList>
            <person name="Palmer J.M."/>
        </authorList>
    </citation>
    <scope>NUCLEOTIDE SEQUENCE [LARGE SCALE GENOMIC DNA]</scope>
    <source>
        <strain evidence="3">if_2019</strain>
        <tissue evidence="2">Muscle</tissue>
    </source>
</reference>
<sequence length="244" mass="27111">PSDRDESSDDEPLSQIVKRLPSKRKRKAVVLFHKASPVLQSKRNAGRKSVNYAEASSEHSSDDDQVIEIKKKKGSPKEREDSSKRLKSAEQKSLKDSSSSDSCSDEDDVPLVSLISKKKPAKKSMKKSQKLRGRPPKESQGSCDEDDSSDDDALVNRSDQRTKSKTKRKNHGKTWKDVPSSISDEEAVIKAAKHAEVTRMVKISLQRCDGEDKESTGPITSTPEEEPIEDKSTAENSQKSSEEE</sequence>
<evidence type="ECO:0000256" key="1">
    <source>
        <dbReference type="SAM" id="MobiDB-lite"/>
    </source>
</evidence>
<keyword evidence="3" id="KW-1185">Reference proteome</keyword>
<organism evidence="2 3">
    <name type="scientific">Ilyodon furcidens</name>
    <name type="common">goldbreast splitfin</name>
    <dbReference type="NCBI Taxonomy" id="33524"/>
    <lineage>
        <taxon>Eukaryota</taxon>
        <taxon>Metazoa</taxon>
        <taxon>Chordata</taxon>
        <taxon>Craniata</taxon>
        <taxon>Vertebrata</taxon>
        <taxon>Euteleostomi</taxon>
        <taxon>Actinopterygii</taxon>
        <taxon>Neopterygii</taxon>
        <taxon>Teleostei</taxon>
        <taxon>Neoteleostei</taxon>
        <taxon>Acanthomorphata</taxon>
        <taxon>Ovalentaria</taxon>
        <taxon>Atherinomorphae</taxon>
        <taxon>Cyprinodontiformes</taxon>
        <taxon>Goodeidae</taxon>
        <taxon>Ilyodon</taxon>
    </lineage>
</organism>
<accession>A0ABV0UMQ0</accession>
<protein>
    <recommendedName>
        <fullName evidence="4">Natural killer-tumor recognition protein</fullName>
    </recommendedName>
</protein>
<feature type="compositionally biased region" description="Acidic residues" evidence="1">
    <location>
        <begin position="143"/>
        <end position="153"/>
    </location>
</feature>